<feature type="transmembrane region" description="Helical" evidence="1">
    <location>
        <begin position="12"/>
        <end position="30"/>
    </location>
</feature>
<organism evidence="2 3">
    <name type="scientific">Formimonas warabiya</name>
    <dbReference type="NCBI Taxonomy" id="1761012"/>
    <lineage>
        <taxon>Bacteria</taxon>
        <taxon>Bacillati</taxon>
        <taxon>Bacillota</taxon>
        <taxon>Clostridia</taxon>
        <taxon>Eubacteriales</taxon>
        <taxon>Peptococcaceae</taxon>
        <taxon>Candidatus Formimonas</taxon>
    </lineage>
</organism>
<dbReference type="Proteomes" id="UP000323521">
    <property type="component" value="Chromosome"/>
</dbReference>
<feature type="transmembrane region" description="Helical" evidence="1">
    <location>
        <begin position="120"/>
        <end position="142"/>
    </location>
</feature>
<proteinExistence type="predicted"/>
<keyword evidence="1" id="KW-0812">Transmembrane</keyword>
<dbReference type="RefSeq" id="WP_148132783.1">
    <property type="nucleotide sequence ID" value="NZ_CP017634.1"/>
</dbReference>
<dbReference type="AlphaFoldDB" id="A0A3G1KMJ7"/>
<keyword evidence="3" id="KW-1185">Reference proteome</keyword>
<protein>
    <submittedName>
        <fullName evidence="2">Uncharacterized protein</fullName>
    </submittedName>
</protein>
<keyword evidence="1" id="KW-1133">Transmembrane helix</keyword>
<name>A0A3G1KMJ7_FORW1</name>
<gene>
    <name evidence="2" type="ORF">DCMF_01400</name>
</gene>
<feature type="transmembrane region" description="Helical" evidence="1">
    <location>
        <begin position="53"/>
        <end position="78"/>
    </location>
</feature>
<reference evidence="2 3" key="1">
    <citation type="submission" date="2016-10" db="EMBL/GenBank/DDBJ databases">
        <title>Complete Genome Sequence of Peptococcaceae strain DCMF.</title>
        <authorList>
            <person name="Edwards R.J."/>
            <person name="Holland S.I."/>
            <person name="Deshpande N.P."/>
            <person name="Wong Y.K."/>
            <person name="Ertan H."/>
            <person name="Manefield M."/>
            <person name="Russell T.L."/>
            <person name="Lee M.J."/>
        </authorList>
    </citation>
    <scope>NUCLEOTIDE SEQUENCE [LARGE SCALE GENOMIC DNA]</scope>
    <source>
        <strain evidence="2 3">DCMF</strain>
    </source>
</reference>
<feature type="transmembrane region" description="Helical" evidence="1">
    <location>
        <begin position="90"/>
        <end position="108"/>
    </location>
</feature>
<dbReference type="KEGG" id="fwa:DCMF_01400"/>
<dbReference type="OrthoDB" id="1796762at2"/>
<sequence>MDKRFSYGFRSGLFGGIAMNAFSLIDYYIFHGTKLRYLDWSAVMLYGVRPDSFFAAAFALIAQLVFTSFLGILYAYLVTQIADGHYLFKGWLFGIVTWFFINALDILMKLQPLEKIPTLTIFSSFIGASIYGLVLGYFFYFLNLKHQGKGK</sequence>
<evidence type="ECO:0000313" key="3">
    <source>
        <dbReference type="Proteomes" id="UP000323521"/>
    </source>
</evidence>
<evidence type="ECO:0000313" key="2">
    <source>
        <dbReference type="EMBL" id="ATW23634.1"/>
    </source>
</evidence>
<evidence type="ECO:0000256" key="1">
    <source>
        <dbReference type="SAM" id="Phobius"/>
    </source>
</evidence>
<accession>A0A3G1KMJ7</accession>
<dbReference type="EMBL" id="CP017634">
    <property type="protein sequence ID" value="ATW23634.1"/>
    <property type="molecule type" value="Genomic_DNA"/>
</dbReference>
<keyword evidence="1" id="KW-0472">Membrane</keyword>